<feature type="compositionally biased region" description="Low complexity" evidence="1">
    <location>
        <begin position="397"/>
        <end position="406"/>
    </location>
</feature>
<evidence type="ECO:0000313" key="2">
    <source>
        <dbReference type="EMBL" id="KAK0044118.1"/>
    </source>
</evidence>
<feature type="compositionally biased region" description="Polar residues" evidence="1">
    <location>
        <begin position="373"/>
        <end position="390"/>
    </location>
</feature>
<protein>
    <submittedName>
        <fullName evidence="2">Uncharacterized protein</fullName>
    </submittedName>
</protein>
<keyword evidence="3" id="KW-1185">Reference proteome</keyword>
<accession>A0AAD8EYK5</accession>
<feature type="compositionally biased region" description="Polar residues" evidence="1">
    <location>
        <begin position="501"/>
        <end position="511"/>
    </location>
</feature>
<feature type="region of interest" description="Disordered" evidence="1">
    <location>
        <begin position="38"/>
        <end position="57"/>
    </location>
</feature>
<feature type="compositionally biased region" description="Polar residues" evidence="1">
    <location>
        <begin position="252"/>
        <end position="269"/>
    </location>
</feature>
<feature type="compositionally biased region" description="Polar residues" evidence="1">
    <location>
        <begin position="47"/>
        <end position="57"/>
    </location>
</feature>
<name>A0AAD8EYK5_BIOPF</name>
<reference evidence="2" key="1">
    <citation type="journal article" date="2023" name="PLoS Negl. Trop. Dis.">
        <title>A genome sequence for Biomphalaria pfeifferi, the major vector snail for the human-infecting parasite Schistosoma mansoni.</title>
        <authorList>
            <person name="Bu L."/>
            <person name="Lu L."/>
            <person name="Laidemitt M.R."/>
            <person name="Zhang S.M."/>
            <person name="Mutuku M."/>
            <person name="Mkoji G."/>
            <person name="Steinauer M."/>
            <person name="Loker E.S."/>
        </authorList>
    </citation>
    <scope>NUCLEOTIDE SEQUENCE</scope>
    <source>
        <strain evidence="2">KasaAsao</strain>
    </source>
</reference>
<feature type="compositionally biased region" description="Polar residues" evidence="1">
    <location>
        <begin position="431"/>
        <end position="440"/>
    </location>
</feature>
<evidence type="ECO:0000313" key="3">
    <source>
        <dbReference type="Proteomes" id="UP001233172"/>
    </source>
</evidence>
<dbReference type="Proteomes" id="UP001233172">
    <property type="component" value="Unassembled WGS sequence"/>
</dbReference>
<evidence type="ECO:0000256" key="1">
    <source>
        <dbReference type="SAM" id="MobiDB-lite"/>
    </source>
</evidence>
<feature type="compositionally biased region" description="Low complexity" evidence="1">
    <location>
        <begin position="467"/>
        <end position="494"/>
    </location>
</feature>
<dbReference type="EMBL" id="JASAOG010000204">
    <property type="protein sequence ID" value="KAK0044118.1"/>
    <property type="molecule type" value="Genomic_DNA"/>
</dbReference>
<gene>
    <name evidence="2" type="ORF">Bpfe_026452</name>
</gene>
<feature type="region of interest" description="Disordered" evidence="1">
    <location>
        <begin position="431"/>
        <end position="521"/>
    </location>
</feature>
<reference evidence="2" key="2">
    <citation type="submission" date="2023-04" db="EMBL/GenBank/DDBJ databases">
        <authorList>
            <person name="Bu L."/>
            <person name="Lu L."/>
            <person name="Laidemitt M.R."/>
            <person name="Zhang S.M."/>
            <person name="Mutuku M."/>
            <person name="Mkoji G."/>
            <person name="Steinauer M."/>
            <person name="Loker E.S."/>
        </authorList>
    </citation>
    <scope>NUCLEOTIDE SEQUENCE</scope>
    <source>
        <strain evidence="2">KasaAsao</strain>
        <tissue evidence="2">Whole Snail</tissue>
    </source>
</reference>
<sequence length="521" mass="55924">MSIMICVDSVNKGTSALPVIIIAPPRGESEFLLEMNTNEESVHRPSESSQKGQHTLNSSMLNSHHDITRDSNYLTLISGTSASSTSGVPNSIDATPRIVLSTSEFPIMPSLCIAKNNCYLLNSPSPENHNVTHATMTLYKTEESVALSKPSTTQHLDNVSRSILHQSPKSCSGKDHHRQQNFLQQHRDPKSLSHLTGSFRASFQTSGNLVSKSYTHNQLSSTHVSSEFATLPKKSFTKPSNLNEKPHKEGTRSLSSSVSYQTSADQTTTVYSTRCSPASSLADKSSSFVKSSTRSTSVHQYKLTNHNTSFNETDNAIEPMETFESTEPEVLRPSNSNIASLTRPTDGLYSQGASFINSTTSSYAGALTSNSATPANGSVSGSFGKQNGSHNVLRMKSSSSLQPSRSPVQCIAVKQPTSSNSSLPVTSFASFRSPTVSPDSHMSPPEFSVKDSIPSRAKSVQEQSDISSPTSAPSSSASLVPSSSASLVPSCSTSMLDMHATKSTETLSVDSGRQLRARNKR</sequence>
<feature type="region of interest" description="Disordered" evidence="1">
    <location>
        <begin position="373"/>
        <end position="407"/>
    </location>
</feature>
<comment type="caution">
    <text evidence="2">The sequence shown here is derived from an EMBL/GenBank/DDBJ whole genome shotgun (WGS) entry which is preliminary data.</text>
</comment>
<proteinExistence type="predicted"/>
<organism evidence="2 3">
    <name type="scientific">Biomphalaria pfeifferi</name>
    <name type="common">Bloodfluke planorb</name>
    <name type="synonym">Freshwater snail</name>
    <dbReference type="NCBI Taxonomy" id="112525"/>
    <lineage>
        <taxon>Eukaryota</taxon>
        <taxon>Metazoa</taxon>
        <taxon>Spiralia</taxon>
        <taxon>Lophotrochozoa</taxon>
        <taxon>Mollusca</taxon>
        <taxon>Gastropoda</taxon>
        <taxon>Heterobranchia</taxon>
        <taxon>Euthyneura</taxon>
        <taxon>Panpulmonata</taxon>
        <taxon>Hygrophila</taxon>
        <taxon>Lymnaeoidea</taxon>
        <taxon>Planorbidae</taxon>
        <taxon>Biomphalaria</taxon>
    </lineage>
</organism>
<feature type="region of interest" description="Disordered" evidence="1">
    <location>
        <begin position="222"/>
        <end position="269"/>
    </location>
</feature>
<dbReference type="AlphaFoldDB" id="A0AAD8EYK5"/>